<comment type="caution">
    <text evidence="1">The sequence shown here is derived from an EMBL/GenBank/DDBJ whole genome shotgun (WGS) entry which is preliminary data.</text>
</comment>
<dbReference type="Pfam" id="PF16868">
    <property type="entry name" value="NMT1_3"/>
    <property type="match status" value="1"/>
</dbReference>
<dbReference type="EMBL" id="BMMF01000008">
    <property type="protein sequence ID" value="GGK40797.1"/>
    <property type="molecule type" value="Genomic_DNA"/>
</dbReference>
<dbReference type="PANTHER" id="PTHR42941">
    <property type="entry name" value="SLL1037 PROTEIN"/>
    <property type="match status" value="1"/>
</dbReference>
<dbReference type="InterPro" id="IPR011852">
    <property type="entry name" value="TRAP_TAXI"/>
</dbReference>
<dbReference type="Gene3D" id="3.40.190.10">
    <property type="entry name" value="Periplasmic binding protein-like II"/>
    <property type="match status" value="2"/>
</dbReference>
<dbReference type="AlphaFoldDB" id="A0A917QB69"/>
<evidence type="ECO:0000313" key="2">
    <source>
        <dbReference type="Proteomes" id="UP000600449"/>
    </source>
</evidence>
<dbReference type="RefSeq" id="WP_188914027.1">
    <property type="nucleotide sequence ID" value="NZ_BMMF01000008.1"/>
</dbReference>
<keyword evidence="2" id="KW-1185">Reference proteome</keyword>
<dbReference type="SUPFAM" id="SSF53850">
    <property type="entry name" value="Periplasmic binding protein-like II"/>
    <property type="match status" value="1"/>
</dbReference>
<reference evidence="1 2" key="1">
    <citation type="journal article" date="2014" name="Int. J. Syst. Evol. Microbiol.">
        <title>Complete genome sequence of Corynebacterium casei LMG S-19264T (=DSM 44701T), isolated from a smear-ripened cheese.</title>
        <authorList>
            <consortium name="US DOE Joint Genome Institute (JGI-PGF)"/>
            <person name="Walter F."/>
            <person name="Albersmeier A."/>
            <person name="Kalinowski J."/>
            <person name="Ruckert C."/>
        </authorList>
    </citation>
    <scope>NUCLEOTIDE SEQUENCE [LARGE SCALE GENOMIC DNA]</scope>
    <source>
        <strain evidence="1 2">CGMCC 1.9161</strain>
    </source>
</reference>
<dbReference type="Proteomes" id="UP000600449">
    <property type="component" value="Unassembled WGS sequence"/>
</dbReference>
<proteinExistence type="predicted"/>
<accession>A0A917QB69</accession>
<gene>
    <name evidence="1" type="ORF">GCM10011322_29960</name>
</gene>
<organism evidence="1 2">
    <name type="scientific">Salinarimonas ramus</name>
    <dbReference type="NCBI Taxonomy" id="690164"/>
    <lineage>
        <taxon>Bacteria</taxon>
        <taxon>Pseudomonadati</taxon>
        <taxon>Pseudomonadota</taxon>
        <taxon>Alphaproteobacteria</taxon>
        <taxon>Hyphomicrobiales</taxon>
        <taxon>Salinarimonadaceae</taxon>
        <taxon>Salinarimonas</taxon>
    </lineage>
</organism>
<evidence type="ECO:0000313" key="1">
    <source>
        <dbReference type="EMBL" id="GGK40797.1"/>
    </source>
</evidence>
<protein>
    <recommendedName>
        <fullName evidence="3">TAXI family TRAP transporter solute-binding subunit</fullName>
    </recommendedName>
</protein>
<sequence length="338" mass="36162">MRDLELSPEGGITRRTLLTGAGALGLLALTPARLRAQVGGGQYLFGSATLGSTGYVIIEGLSTIINRHSGLRSSSQSTSGGAENVALIGQGLLDFGQSTSVDLVAAREGAAPYGTPIDVQQMFCYTTFALPPIVHADSEIRTFEDLRGKRISPGAAGGTTAQSWRLMFEESGFGDEVRWTFGSWREIYDGFMAGNIDCIPAILTALRPSPIVVELTTNYPVRPVSFPDALISRAQEENPGIMRFEVTPETWPHLSEPAVASGSSGILAANPNVSHEAAYEMTKAVFENVADLHAISNVLTSVRLEDATRYLVPGVPVNAGAAQYFKEQNVWRDDLVEG</sequence>
<evidence type="ECO:0008006" key="3">
    <source>
        <dbReference type="Google" id="ProtNLM"/>
    </source>
</evidence>
<dbReference type="PROSITE" id="PS51318">
    <property type="entry name" value="TAT"/>
    <property type="match status" value="1"/>
</dbReference>
<name>A0A917QB69_9HYPH</name>
<dbReference type="PANTHER" id="PTHR42941:SF1">
    <property type="entry name" value="SLL1037 PROTEIN"/>
    <property type="match status" value="1"/>
</dbReference>
<dbReference type="InterPro" id="IPR006311">
    <property type="entry name" value="TAT_signal"/>
</dbReference>
<dbReference type="NCBIfam" id="TIGR02122">
    <property type="entry name" value="TRAP_TAXI"/>
    <property type="match status" value="1"/>
</dbReference>